<protein>
    <submittedName>
        <fullName evidence="2">Uncharacterized protein</fullName>
    </submittedName>
</protein>
<dbReference type="Proteomes" id="UP000006316">
    <property type="component" value="Unassembled WGS sequence"/>
</dbReference>
<proteinExistence type="predicted"/>
<evidence type="ECO:0000313" key="3">
    <source>
        <dbReference type="Proteomes" id="UP000006316"/>
    </source>
</evidence>
<gene>
    <name evidence="2" type="ORF">BABA_13952</name>
</gene>
<dbReference type="EMBL" id="AJLS01000097">
    <property type="protein sequence ID" value="EKN66997.1"/>
    <property type="molecule type" value="Genomic_DNA"/>
</dbReference>
<evidence type="ECO:0000313" key="2">
    <source>
        <dbReference type="EMBL" id="EKN66997.1"/>
    </source>
</evidence>
<name>K6D3E9_9BACI</name>
<reference evidence="2 3" key="1">
    <citation type="journal article" date="2012" name="Front. Microbiol.">
        <title>Redundancy and modularity in membrane-associated dissimilatory nitrate reduction in Bacillus.</title>
        <authorList>
            <person name="Heylen K."/>
            <person name="Keltjens J."/>
        </authorList>
    </citation>
    <scope>NUCLEOTIDE SEQUENCE [LARGE SCALE GENOMIC DNA]</scope>
    <source>
        <strain evidence="3">LMG 21833T</strain>
    </source>
</reference>
<comment type="caution">
    <text evidence="2">The sequence shown here is derived from an EMBL/GenBank/DDBJ whole genome shotgun (WGS) entry which is preliminary data.</text>
</comment>
<keyword evidence="3" id="KW-1185">Reference proteome</keyword>
<keyword evidence="1" id="KW-0472">Membrane</keyword>
<organism evidence="2 3">
    <name type="scientific">Neobacillus bataviensis LMG 21833</name>
    <dbReference type="NCBI Taxonomy" id="1117379"/>
    <lineage>
        <taxon>Bacteria</taxon>
        <taxon>Bacillati</taxon>
        <taxon>Bacillota</taxon>
        <taxon>Bacilli</taxon>
        <taxon>Bacillales</taxon>
        <taxon>Bacillaceae</taxon>
        <taxon>Neobacillus</taxon>
    </lineage>
</organism>
<sequence>METQLTTSQRWLGYGAFFSAFGLGAIHFVGNLLGGLFYFHSSLRSRSMVFNWKYIIWSHRMEGSAPKEETL</sequence>
<feature type="transmembrane region" description="Helical" evidence="1">
    <location>
        <begin position="12"/>
        <end position="39"/>
    </location>
</feature>
<evidence type="ECO:0000256" key="1">
    <source>
        <dbReference type="SAM" id="Phobius"/>
    </source>
</evidence>
<keyword evidence="1" id="KW-1133">Transmembrane helix</keyword>
<dbReference type="AlphaFoldDB" id="K6D3E9"/>
<accession>K6D3E9</accession>
<keyword evidence="1" id="KW-0812">Transmembrane</keyword>